<feature type="binding site" evidence="3">
    <location>
        <position position="200"/>
    </location>
    <ligand>
        <name>Zn(2+)</name>
        <dbReference type="ChEBI" id="CHEBI:29105"/>
        <label>1</label>
    </ligand>
</feature>
<evidence type="ECO:0000313" key="5">
    <source>
        <dbReference type="EMBL" id="RBP90006.1"/>
    </source>
</evidence>
<evidence type="ECO:0000259" key="4">
    <source>
        <dbReference type="Pfam" id="PF07687"/>
    </source>
</evidence>
<dbReference type="Pfam" id="PF07687">
    <property type="entry name" value="M20_dimer"/>
    <property type="match status" value="1"/>
</dbReference>
<keyword evidence="3" id="KW-0862">Zinc</keyword>
<dbReference type="SUPFAM" id="SSF55031">
    <property type="entry name" value="Bacterial exopeptidase dimerisation domain"/>
    <property type="match status" value="1"/>
</dbReference>
<dbReference type="PANTHER" id="PTHR32494:SF5">
    <property type="entry name" value="ALLANTOATE AMIDOHYDROLASE"/>
    <property type="match status" value="1"/>
</dbReference>
<dbReference type="InterPro" id="IPR036264">
    <property type="entry name" value="Bact_exopeptidase_dim_dom"/>
</dbReference>
<evidence type="ECO:0000313" key="6">
    <source>
        <dbReference type="Proteomes" id="UP000252731"/>
    </source>
</evidence>
<feature type="binding site" evidence="3">
    <location>
        <position position="102"/>
    </location>
    <ligand>
        <name>Zn(2+)</name>
        <dbReference type="ChEBI" id="CHEBI:29105"/>
        <label>1</label>
    </ligand>
</feature>
<proteinExistence type="inferred from homology"/>
<protein>
    <submittedName>
        <fullName evidence="5">Allantoate deiminase</fullName>
    </submittedName>
</protein>
<feature type="binding site" evidence="3">
    <location>
        <position position="391"/>
    </location>
    <ligand>
        <name>Zn(2+)</name>
        <dbReference type="ChEBI" id="CHEBI:29105"/>
        <label>2</label>
    </ligand>
</feature>
<comment type="similarity">
    <text evidence="1">Belongs to the peptidase M20 family.</text>
</comment>
<evidence type="ECO:0000256" key="1">
    <source>
        <dbReference type="ARBA" id="ARBA00006153"/>
    </source>
</evidence>
<keyword evidence="6" id="KW-1185">Reference proteome</keyword>
<dbReference type="NCBIfam" id="TIGR01879">
    <property type="entry name" value="hydantase"/>
    <property type="match status" value="1"/>
</dbReference>
<keyword evidence="2" id="KW-0378">Hydrolase</keyword>
<feature type="binding site" evidence="3">
    <location>
        <position position="91"/>
    </location>
    <ligand>
        <name>Zn(2+)</name>
        <dbReference type="ChEBI" id="CHEBI:29105"/>
        <label>1</label>
    </ligand>
</feature>
<dbReference type="GO" id="GO:0046872">
    <property type="term" value="F:metal ion binding"/>
    <property type="evidence" value="ECO:0007669"/>
    <property type="project" value="UniProtKB-KW"/>
</dbReference>
<dbReference type="Pfam" id="PF01546">
    <property type="entry name" value="Peptidase_M20"/>
    <property type="match status" value="1"/>
</dbReference>
<dbReference type="NCBIfam" id="NF006771">
    <property type="entry name" value="PRK09290.1-5"/>
    <property type="match status" value="1"/>
</dbReference>
<keyword evidence="3" id="KW-0479">Metal-binding</keyword>
<dbReference type="InterPro" id="IPR002933">
    <property type="entry name" value="Peptidase_M20"/>
</dbReference>
<evidence type="ECO:0000256" key="3">
    <source>
        <dbReference type="PIRSR" id="PIRSR001235-1"/>
    </source>
</evidence>
<reference evidence="5 6" key="1">
    <citation type="submission" date="2018-06" db="EMBL/GenBank/DDBJ databases">
        <title>Freshwater and sediment microbial communities from various areas in North America, analyzing microbe dynamics in response to fracking.</title>
        <authorList>
            <person name="Lamendella R."/>
        </authorList>
    </citation>
    <scope>NUCLEOTIDE SEQUENCE [LARGE SCALE GENOMIC DNA]</scope>
    <source>
        <strain evidence="5 6">14_TX</strain>
    </source>
</reference>
<dbReference type="CDD" id="cd03884">
    <property type="entry name" value="M20_bAS"/>
    <property type="match status" value="1"/>
</dbReference>
<sequence>MSEVQTGKNVNLEKVQVRIENHIDTLSTYTATPGKGTTRLTYSQEDLLARQYIKGKMKEAGLTVHEDGLGNIFGKLEGSLKDAPSVLIGSHFDSVPNGGSYDGPAGVVAGLEVAALFTENGLTPKYPLEVIALIEEEGSRFGGGLMGSRGMVGLLAEEEFKSLRDKDGITTVEAMEKIGLDPSLPRERDQQSVKAYLELHIEQGPILEEKNIPIGVVEAIVGLTQLEVTVKGQAGHAGTTPMDRRSDALVAAARMIAQFPGLAAAEGEGTVVTTGQLQVYPNGANVIPDQTVFSVDIRSGKEEHVQNIIKKVKELADSYRDSGVEITVEQLLYIQPKEMNKEIVSLLKEKSSELGSASCPMNSGAGHDAMVFADYTRTGMLFIPSKNGLSHCPEEWSDSRHIAEAVQILFEAAIELTEAGVRDDS</sequence>
<dbReference type="GO" id="GO:0016813">
    <property type="term" value="F:hydrolase activity, acting on carbon-nitrogen (but not peptide) bonds, in linear amidines"/>
    <property type="evidence" value="ECO:0007669"/>
    <property type="project" value="InterPro"/>
</dbReference>
<dbReference type="Gene3D" id="3.30.70.360">
    <property type="match status" value="1"/>
</dbReference>
<dbReference type="OrthoDB" id="9808195at2"/>
<dbReference type="InterPro" id="IPR011650">
    <property type="entry name" value="Peptidase_M20_dimer"/>
</dbReference>
<organism evidence="5 6">
    <name type="scientific">Cytobacillus firmus</name>
    <name type="common">Bacillus firmus</name>
    <dbReference type="NCBI Taxonomy" id="1399"/>
    <lineage>
        <taxon>Bacteria</taxon>
        <taxon>Bacillati</taxon>
        <taxon>Bacillota</taxon>
        <taxon>Bacilli</taxon>
        <taxon>Bacillales</taxon>
        <taxon>Bacillaceae</taxon>
        <taxon>Cytobacillus</taxon>
    </lineage>
</organism>
<gene>
    <name evidence="5" type="ORF">DFO70_110112</name>
</gene>
<name>A0A366JQT3_CYTFI</name>
<evidence type="ECO:0000256" key="2">
    <source>
        <dbReference type="ARBA" id="ARBA00022801"/>
    </source>
</evidence>
<feature type="domain" description="Peptidase M20 dimerisation" evidence="4">
    <location>
        <begin position="222"/>
        <end position="318"/>
    </location>
</feature>
<dbReference type="RefSeq" id="WP_113884190.1">
    <property type="nucleotide sequence ID" value="NZ_QNSF01000010.1"/>
</dbReference>
<dbReference type="PIRSF" id="PIRSF001235">
    <property type="entry name" value="Amidase_carbamoylase"/>
    <property type="match status" value="1"/>
</dbReference>
<dbReference type="SUPFAM" id="SSF53187">
    <property type="entry name" value="Zn-dependent exopeptidases"/>
    <property type="match status" value="1"/>
</dbReference>
<comment type="cofactor">
    <cofactor evidence="3">
        <name>Zn(2+)</name>
        <dbReference type="ChEBI" id="CHEBI:29105"/>
    </cofactor>
    <text evidence="3">Binds 2 Zn(2+) ions per subunit.</text>
</comment>
<accession>A0A366JQT3</accession>
<dbReference type="STRING" id="1399.VL14_10250"/>
<dbReference type="EMBL" id="QNSF01000010">
    <property type="protein sequence ID" value="RBP90006.1"/>
    <property type="molecule type" value="Genomic_DNA"/>
</dbReference>
<feature type="binding site" evidence="3">
    <location>
        <position position="102"/>
    </location>
    <ligand>
        <name>Zn(2+)</name>
        <dbReference type="ChEBI" id="CHEBI:29105"/>
        <label>2</label>
    </ligand>
</feature>
<feature type="binding site" evidence="3">
    <location>
        <position position="137"/>
    </location>
    <ligand>
        <name>Zn(2+)</name>
        <dbReference type="ChEBI" id="CHEBI:29105"/>
        <label>2</label>
    </ligand>
</feature>
<dbReference type="Proteomes" id="UP000252731">
    <property type="component" value="Unassembled WGS sequence"/>
</dbReference>
<dbReference type="PANTHER" id="PTHR32494">
    <property type="entry name" value="ALLANTOATE DEIMINASE-RELATED"/>
    <property type="match status" value="1"/>
</dbReference>
<comment type="caution">
    <text evidence="5">The sequence shown here is derived from an EMBL/GenBank/DDBJ whole genome shotgun (WGS) entry which is preliminary data.</text>
</comment>
<dbReference type="InterPro" id="IPR010158">
    <property type="entry name" value="Amidase_Cbmase"/>
</dbReference>
<dbReference type="Gene3D" id="3.40.630.10">
    <property type="entry name" value="Zn peptidases"/>
    <property type="match status" value="1"/>
</dbReference>
<dbReference type="AlphaFoldDB" id="A0A366JQT3"/>